<dbReference type="NCBIfam" id="TIGR00091">
    <property type="entry name" value="tRNA (guanosine(46)-N7)-methyltransferase TrmB"/>
    <property type="match status" value="1"/>
</dbReference>
<evidence type="ECO:0000256" key="7">
    <source>
        <dbReference type="HAMAP-Rule" id="MF_01057"/>
    </source>
</evidence>
<gene>
    <name evidence="7 8" type="primary">trmB</name>
    <name evidence="8" type="ORF">EVS81_04535</name>
</gene>
<organism evidence="8 9">
    <name type="scientific">Leucobacter triazinivorans</name>
    <dbReference type="NCBI Taxonomy" id="1784719"/>
    <lineage>
        <taxon>Bacteria</taxon>
        <taxon>Bacillati</taxon>
        <taxon>Actinomycetota</taxon>
        <taxon>Actinomycetes</taxon>
        <taxon>Micrococcales</taxon>
        <taxon>Microbacteriaceae</taxon>
        <taxon>Leucobacter</taxon>
    </lineage>
</organism>
<feature type="binding site" evidence="7">
    <location>
        <position position="126"/>
    </location>
    <ligand>
        <name>S-adenosyl-L-methionine</name>
        <dbReference type="ChEBI" id="CHEBI:59789"/>
    </ligand>
</feature>
<evidence type="ECO:0000256" key="2">
    <source>
        <dbReference type="ARBA" id="ARBA00003015"/>
    </source>
</evidence>
<evidence type="ECO:0000256" key="5">
    <source>
        <dbReference type="ARBA" id="ARBA00022691"/>
    </source>
</evidence>
<sequence length="243" mass="27360">MPHKSFDPSTFRDKPVSFVRRSGRMTPSQERAWEQHHTEYVLDIPHGRAATSVADDATGDPERIFGRRAPLVVEVGTGQGHAILHAAEAHPETNFLGVEVFRAGLARTIIRAELAGLENLRLAEVNAPELLEKFLPAGSVDEVWVFFPDPWAKARHHKRRLVSADFARIARLSLRPGGVLRLATDWEDYAEWMREVLDAAPGFERDFAGDWAERFEGRVLTAFEKKGAEKGRAIRDLAYRRAS</sequence>
<dbReference type="InterPro" id="IPR055361">
    <property type="entry name" value="tRNA_methyltr_TrmB_bact"/>
</dbReference>
<feature type="binding site" evidence="7">
    <location>
        <position position="153"/>
    </location>
    <ligand>
        <name>substrate</name>
    </ligand>
</feature>
<dbReference type="UniPathway" id="UPA00989"/>
<dbReference type="EC" id="2.1.1.33" evidence="7"/>
<evidence type="ECO:0000256" key="4">
    <source>
        <dbReference type="ARBA" id="ARBA00022679"/>
    </source>
</evidence>
<reference evidence="8 9" key="1">
    <citation type="submission" date="2019-02" db="EMBL/GenBank/DDBJ databases">
        <authorList>
            <person name="Sun L."/>
            <person name="Pan D."/>
            <person name="Wu X."/>
        </authorList>
    </citation>
    <scope>NUCLEOTIDE SEQUENCE [LARGE SCALE GENOMIC DNA]</scope>
    <source>
        <strain evidence="8 9">JW-1</strain>
    </source>
</reference>
<accession>A0A4P6KII7</accession>
<evidence type="ECO:0000256" key="6">
    <source>
        <dbReference type="ARBA" id="ARBA00022694"/>
    </source>
</evidence>
<dbReference type="GO" id="GO:0008176">
    <property type="term" value="F:tRNA (guanine(46)-N7)-methyltransferase activity"/>
    <property type="evidence" value="ECO:0007669"/>
    <property type="project" value="UniProtKB-UniRule"/>
</dbReference>
<evidence type="ECO:0000313" key="8">
    <source>
        <dbReference type="EMBL" id="QBE50192.1"/>
    </source>
</evidence>
<keyword evidence="4 7" id="KW-0808">Transferase</keyword>
<keyword evidence="5 7" id="KW-0949">S-adenosyl-L-methionine</keyword>
<proteinExistence type="inferred from homology"/>
<dbReference type="KEGG" id="ltr:EVS81_04535"/>
<comment type="pathway">
    <text evidence="7">tRNA modification; N(7)-methylguanine-tRNA biosynthesis.</text>
</comment>
<keyword evidence="3 7" id="KW-0489">Methyltransferase</keyword>
<dbReference type="Proteomes" id="UP000289260">
    <property type="component" value="Chromosome"/>
</dbReference>
<comment type="catalytic activity">
    <reaction evidence="1 7">
        <text>guanosine(46) in tRNA + S-adenosyl-L-methionine = N(7)-methylguanosine(46) in tRNA + S-adenosyl-L-homocysteine</text>
        <dbReference type="Rhea" id="RHEA:42708"/>
        <dbReference type="Rhea" id="RHEA-COMP:10188"/>
        <dbReference type="Rhea" id="RHEA-COMP:10189"/>
        <dbReference type="ChEBI" id="CHEBI:57856"/>
        <dbReference type="ChEBI" id="CHEBI:59789"/>
        <dbReference type="ChEBI" id="CHEBI:74269"/>
        <dbReference type="ChEBI" id="CHEBI:74480"/>
        <dbReference type="EC" id="2.1.1.33"/>
    </reaction>
</comment>
<dbReference type="CDD" id="cd02440">
    <property type="entry name" value="AdoMet_MTases"/>
    <property type="match status" value="1"/>
</dbReference>
<dbReference type="OrthoDB" id="9802090at2"/>
<dbReference type="Gene3D" id="3.40.50.150">
    <property type="entry name" value="Vaccinia Virus protein VP39"/>
    <property type="match status" value="1"/>
</dbReference>
<evidence type="ECO:0000313" key="9">
    <source>
        <dbReference type="Proteomes" id="UP000289260"/>
    </source>
</evidence>
<dbReference type="EMBL" id="CP035806">
    <property type="protein sequence ID" value="QBE50192.1"/>
    <property type="molecule type" value="Genomic_DNA"/>
</dbReference>
<feature type="binding site" evidence="7">
    <location>
        <position position="99"/>
    </location>
    <ligand>
        <name>S-adenosyl-L-methionine</name>
        <dbReference type="ChEBI" id="CHEBI:59789"/>
    </ligand>
</feature>
<comment type="similarity">
    <text evidence="7">Belongs to the class I-like SAM-binding methyltransferase superfamily. TrmB family.</text>
</comment>
<comment type="function">
    <text evidence="2 7">Catalyzes the formation of N(7)-methylguanine at position 46 (m7G46) in tRNA.</text>
</comment>
<feature type="binding site" evidence="7">
    <location>
        <position position="149"/>
    </location>
    <ligand>
        <name>S-adenosyl-L-methionine</name>
        <dbReference type="ChEBI" id="CHEBI:59789"/>
    </ligand>
</feature>
<keyword evidence="6 7" id="KW-0819">tRNA processing</keyword>
<feature type="binding site" evidence="7">
    <location>
        <begin position="221"/>
        <end position="224"/>
    </location>
    <ligand>
        <name>substrate</name>
    </ligand>
</feature>
<dbReference type="AlphaFoldDB" id="A0A4P6KII7"/>
<evidence type="ECO:0000256" key="1">
    <source>
        <dbReference type="ARBA" id="ARBA00000142"/>
    </source>
</evidence>
<dbReference type="InterPro" id="IPR029063">
    <property type="entry name" value="SAM-dependent_MTases_sf"/>
</dbReference>
<dbReference type="GO" id="GO:0043527">
    <property type="term" value="C:tRNA methyltransferase complex"/>
    <property type="evidence" value="ECO:0007669"/>
    <property type="project" value="TreeGrafter"/>
</dbReference>
<dbReference type="PROSITE" id="PS51625">
    <property type="entry name" value="SAM_MT_TRMB"/>
    <property type="match status" value="1"/>
</dbReference>
<protein>
    <recommendedName>
        <fullName evidence="7">tRNA (guanine-N(7)-)-methyltransferase</fullName>
        <ecNumber evidence="7">2.1.1.33</ecNumber>
    </recommendedName>
    <alternativeName>
        <fullName evidence="7">tRNA (guanine(46)-N(7))-methyltransferase</fullName>
    </alternativeName>
    <alternativeName>
        <fullName evidence="7">tRNA(m7G46)-methyltransferase</fullName>
    </alternativeName>
</protein>
<feature type="binding site" evidence="7">
    <location>
        <position position="74"/>
    </location>
    <ligand>
        <name>S-adenosyl-L-methionine</name>
        <dbReference type="ChEBI" id="CHEBI:59789"/>
    </ligand>
</feature>
<dbReference type="SUPFAM" id="SSF53335">
    <property type="entry name" value="S-adenosyl-L-methionine-dependent methyltransferases"/>
    <property type="match status" value="1"/>
</dbReference>
<dbReference type="HAMAP" id="MF_01057">
    <property type="entry name" value="tRNA_methyltr_TrmB"/>
    <property type="match status" value="1"/>
</dbReference>
<evidence type="ECO:0000256" key="3">
    <source>
        <dbReference type="ARBA" id="ARBA00022603"/>
    </source>
</evidence>
<dbReference type="PANTHER" id="PTHR23417:SF14">
    <property type="entry name" value="PENTACOTRIPEPTIDE-REPEAT REGION OF PRORP DOMAIN-CONTAINING PROTEIN"/>
    <property type="match status" value="1"/>
</dbReference>
<comment type="caution">
    <text evidence="7">Lacks conserved residue(s) required for the propagation of feature annotation.</text>
</comment>
<feature type="binding site" evidence="7">
    <location>
        <position position="185"/>
    </location>
    <ligand>
        <name>substrate</name>
    </ligand>
</feature>
<dbReference type="InterPro" id="IPR003358">
    <property type="entry name" value="tRNA_(Gua-N-7)_MeTrfase_Trmb"/>
</dbReference>
<name>A0A4P6KII7_9MICO</name>
<dbReference type="Pfam" id="PF02390">
    <property type="entry name" value="Methyltransf_4"/>
    <property type="match status" value="1"/>
</dbReference>
<dbReference type="PANTHER" id="PTHR23417">
    <property type="entry name" value="3-DEOXY-D-MANNO-OCTULOSONIC-ACID TRANSFERASE/TRNA GUANINE-N 7 - -METHYLTRANSFERASE"/>
    <property type="match status" value="1"/>
</dbReference>
<keyword evidence="9" id="KW-1185">Reference proteome</keyword>